<dbReference type="Proteomes" id="UP000018159">
    <property type="component" value="Unassembled WGS sequence"/>
</dbReference>
<evidence type="ECO:0000313" key="1">
    <source>
        <dbReference type="EMBL" id="CDI06207.1"/>
    </source>
</evidence>
<gene>
    <name evidence="1" type="ORF">NITUZ_40373</name>
</gene>
<name>V6AUK3_9ARCH</name>
<dbReference type="STRING" id="1407055.NITUZ_40373"/>
<dbReference type="EMBL" id="CBTY010000009">
    <property type="protein sequence ID" value="CDI06207.1"/>
    <property type="molecule type" value="Genomic_DNA"/>
</dbReference>
<protein>
    <submittedName>
        <fullName evidence="1">Uncharacterized protein</fullName>
    </submittedName>
</protein>
<organism evidence="1 2">
    <name type="scientific">Candidatus Nitrosotenuis uzonensis</name>
    <dbReference type="NCBI Taxonomy" id="1407055"/>
    <lineage>
        <taxon>Archaea</taxon>
        <taxon>Nitrososphaerota</taxon>
        <taxon>Candidatus Nitrosotenuis</taxon>
    </lineage>
</organism>
<accession>V6AUK3</accession>
<dbReference type="AlphaFoldDB" id="V6AUK3"/>
<reference evidence="1 2" key="1">
    <citation type="journal article" date="2013" name="PLoS ONE">
        <title>Enrichment and Genome Sequence of the Group I.1a Ammonia-Oxidizing Archaeon ?Ca. Nitrosotenuis uzonensis? Representing a Clade Globally.</title>
        <authorList>
            <person name="Lebedeva E.V."/>
            <person name="Hatzenpichler R."/>
            <person name="Pelletier E."/>
            <person name="Schuster N."/>
            <person name="Hauzmayer S."/>
            <person name="Bulaev A."/>
            <person name="Grigor'eva N.V."/>
            <person name="Galushko A."/>
            <person name="Schmid M."/>
            <person name="Palatinszky M."/>
            <person name="Le Paslier D."/>
            <person name="Daims H."/>
            <person name="Wagner M."/>
        </authorList>
    </citation>
    <scope>NUCLEOTIDE SEQUENCE [LARGE SCALE GENOMIC DNA]</scope>
    <source>
        <strain evidence="1 2">N4</strain>
    </source>
</reference>
<comment type="caution">
    <text evidence="1">The sequence shown here is derived from an EMBL/GenBank/DDBJ whole genome shotgun (WGS) entry which is preliminary data.</text>
</comment>
<proteinExistence type="predicted"/>
<sequence>MYIYIIIYTKIVNLFIVNGKMQTIILENPNKYRKIVNLFIIKMYFTPWTIKLLIIKRIDIYEQSI</sequence>
<keyword evidence="2" id="KW-1185">Reference proteome</keyword>
<evidence type="ECO:0000313" key="2">
    <source>
        <dbReference type="Proteomes" id="UP000018159"/>
    </source>
</evidence>